<evidence type="ECO:0000313" key="1">
    <source>
        <dbReference type="EMBL" id="QHT75167.1"/>
    </source>
</evidence>
<dbReference type="EMBL" id="MN739864">
    <property type="protein sequence ID" value="QHT75167.1"/>
    <property type="molecule type" value="Genomic_DNA"/>
</dbReference>
<protein>
    <submittedName>
        <fullName evidence="1">Uncharacterized protein</fullName>
    </submittedName>
</protein>
<accession>A0A6C0H433</accession>
<sequence>MYNILLLALSYSLPPLNNLYKGSINFPLAGKQNIEFERLKKNTSHVRLYGLINCNGYIYNDENDKNYENISKSISNKCINMKYELDNNLLNIMRKYRCSIESPYYDVNNDTILFVLKINMLGLTKSIKLLNVKN</sequence>
<proteinExistence type="predicted"/>
<organism evidence="1">
    <name type="scientific">viral metagenome</name>
    <dbReference type="NCBI Taxonomy" id="1070528"/>
    <lineage>
        <taxon>unclassified sequences</taxon>
        <taxon>metagenomes</taxon>
        <taxon>organismal metagenomes</taxon>
    </lineage>
</organism>
<name>A0A6C0H433_9ZZZZ</name>
<dbReference type="AlphaFoldDB" id="A0A6C0H433"/>
<reference evidence="1" key="1">
    <citation type="journal article" date="2020" name="Nature">
        <title>Giant virus diversity and host interactions through global metagenomics.</title>
        <authorList>
            <person name="Schulz F."/>
            <person name="Roux S."/>
            <person name="Paez-Espino D."/>
            <person name="Jungbluth S."/>
            <person name="Walsh D.A."/>
            <person name="Denef V.J."/>
            <person name="McMahon K.D."/>
            <person name="Konstantinidis K.T."/>
            <person name="Eloe-Fadrosh E.A."/>
            <person name="Kyrpides N.C."/>
            <person name="Woyke T."/>
        </authorList>
    </citation>
    <scope>NUCLEOTIDE SEQUENCE</scope>
    <source>
        <strain evidence="1">GVMAG-M-3300023179-63</strain>
    </source>
</reference>